<dbReference type="PANTHER" id="PTHR37937:SF1">
    <property type="entry name" value="CONJUGATIVE TRANSFER: DNA TRANSPORT"/>
    <property type="match status" value="1"/>
</dbReference>
<keyword evidence="6 7" id="KW-0472">Membrane</keyword>
<comment type="caution">
    <text evidence="9">The sequence shown here is derived from an EMBL/GenBank/DDBJ whole genome shotgun (WGS) entry which is preliminary data.</text>
</comment>
<comment type="subcellular location">
    <subcellularLocation>
        <location evidence="1">Cell membrane</location>
        <topology evidence="1">Multi-pass membrane protein</topology>
    </subcellularLocation>
</comment>
<dbReference type="Pfam" id="PF14293">
    <property type="entry name" value="YWFCY"/>
    <property type="match status" value="1"/>
</dbReference>
<evidence type="ECO:0000313" key="9">
    <source>
        <dbReference type="EMBL" id="MBB6131503.1"/>
    </source>
</evidence>
<organism evidence="9 10">
    <name type="scientific">Mucilaginibacter lappiensis</name>
    <dbReference type="NCBI Taxonomy" id="354630"/>
    <lineage>
        <taxon>Bacteria</taxon>
        <taxon>Pseudomonadati</taxon>
        <taxon>Bacteroidota</taxon>
        <taxon>Sphingobacteriia</taxon>
        <taxon>Sphingobacteriales</taxon>
        <taxon>Sphingobacteriaceae</taxon>
        <taxon>Mucilaginibacter</taxon>
    </lineage>
</organism>
<evidence type="ECO:0000259" key="8">
    <source>
        <dbReference type="Pfam" id="PF14293"/>
    </source>
</evidence>
<dbReference type="EMBL" id="JACHCA010000025">
    <property type="protein sequence ID" value="MBB6131503.1"/>
    <property type="molecule type" value="Genomic_DNA"/>
</dbReference>
<evidence type="ECO:0000256" key="7">
    <source>
        <dbReference type="SAM" id="Phobius"/>
    </source>
</evidence>
<evidence type="ECO:0000256" key="6">
    <source>
        <dbReference type="ARBA" id="ARBA00023136"/>
    </source>
</evidence>
<dbReference type="RefSeq" id="WP_183589977.1">
    <property type="nucleotide sequence ID" value="NZ_JACHCA010000025.1"/>
</dbReference>
<dbReference type="GO" id="GO:0005886">
    <property type="term" value="C:plasma membrane"/>
    <property type="evidence" value="ECO:0007669"/>
    <property type="project" value="UniProtKB-SubCell"/>
</dbReference>
<dbReference type="InterPro" id="IPR027417">
    <property type="entry name" value="P-loop_NTPase"/>
</dbReference>
<evidence type="ECO:0000256" key="1">
    <source>
        <dbReference type="ARBA" id="ARBA00004651"/>
    </source>
</evidence>
<gene>
    <name evidence="9" type="ORF">HDF22_005654</name>
</gene>
<evidence type="ECO:0000313" key="10">
    <source>
        <dbReference type="Proteomes" id="UP000548326"/>
    </source>
</evidence>
<name>A0A841JJZ0_9SPHI</name>
<feature type="domain" description="YWFCY" evidence="8">
    <location>
        <begin position="6"/>
        <end position="146"/>
    </location>
</feature>
<dbReference type="Gene3D" id="3.40.50.300">
    <property type="entry name" value="P-loop containing nucleotide triphosphate hydrolases"/>
    <property type="match status" value="2"/>
</dbReference>
<feature type="transmembrane region" description="Helical" evidence="7">
    <location>
        <begin position="88"/>
        <end position="106"/>
    </location>
</feature>
<dbReference type="InterPro" id="IPR051539">
    <property type="entry name" value="T4SS-coupling_protein"/>
</dbReference>
<keyword evidence="3" id="KW-1003">Cell membrane</keyword>
<proteinExistence type="inferred from homology"/>
<dbReference type="AlphaFoldDB" id="A0A841JJZ0"/>
<feature type="transmembrane region" description="Helical" evidence="7">
    <location>
        <begin position="118"/>
        <end position="138"/>
    </location>
</feature>
<dbReference type="PANTHER" id="PTHR37937">
    <property type="entry name" value="CONJUGATIVE TRANSFER: DNA TRANSPORT"/>
    <property type="match status" value="1"/>
</dbReference>
<evidence type="ECO:0000256" key="4">
    <source>
        <dbReference type="ARBA" id="ARBA00022692"/>
    </source>
</evidence>
<evidence type="ECO:0000256" key="2">
    <source>
        <dbReference type="ARBA" id="ARBA00008806"/>
    </source>
</evidence>
<dbReference type="Pfam" id="PF02534">
    <property type="entry name" value="T4SS-DNA_transf"/>
    <property type="match status" value="1"/>
</dbReference>
<feature type="transmembrane region" description="Helical" evidence="7">
    <location>
        <begin position="12"/>
        <end position="37"/>
    </location>
</feature>
<protein>
    <recommendedName>
        <fullName evidence="8">YWFCY domain-containing protein</fullName>
    </recommendedName>
</protein>
<accession>A0A841JJZ0</accession>
<evidence type="ECO:0000256" key="5">
    <source>
        <dbReference type="ARBA" id="ARBA00022989"/>
    </source>
</evidence>
<dbReference type="Proteomes" id="UP000548326">
    <property type="component" value="Unassembled WGS sequence"/>
</dbReference>
<dbReference type="SUPFAM" id="SSF52540">
    <property type="entry name" value="P-loop containing nucleoside triphosphate hydrolases"/>
    <property type="match status" value="1"/>
</dbReference>
<sequence>MEESKDLKKLHSLLHFTIYFFIAVEFCVFVYLNAPFWGIFSSVLVKTSHLKIYDRLIFSKLFTFLLICLVSIGTLAKKDPDINPKTKIIIPLTIGLLLFFGSLIFYNRPGSFAFAFTTWYNLAYIVCSLLGAVIIGTAMDNVSKLMRSGLGKDKWNVEGESFMQQIKPVVTEHSVNIPTLFYYKKKVHNGYINIVNPYRGTLVVGTPGSGKTFSIINPFIRQLIAKEFSVCVYDFKFPDLGKIAYYHYLKAKQSGKLKVNELKGTGEFQFHVINLNEVEKSRRTNPLKSDYIRSLADATETGEALVQALKKGDSGGGADAFFTQSAVNFLSCCIYFLSRYQGGKYSSLPHVLALLNCSYEQVFAALFSDPELIPLLSPFKTAYDAKAFNQLEGQIGTLKIFISRLATKETYWVFSDDDFDLMISNKKNPSILVLANNPSTQNINSACYSVVLNRLTRLINDKGNNPSAIIIDELPTLFVHKIENLIATARSNKVAVLMGLQEVTQFNLQYGKETAASIVSIIGNVLSGSVRNKDTLDWLEKLFGKSMQKGEGLSIDRAKTSTSLNEKLEMLIPAGKIASLNAGEMVGIIAADAEERYSGKFETSAVNCKINLDLNAIKHEEDNYKELPVFYDFKGKKEETLRHNFNKINQQILDMVSLYVAELNRT</sequence>
<feature type="transmembrane region" description="Helical" evidence="7">
    <location>
        <begin position="57"/>
        <end position="76"/>
    </location>
</feature>
<dbReference type="CDD" id="cd01127">
    <property type="entry name" value="TrwB_TraG_TraD_VirD4"/>
    <property type="match status" value="2"/>
</dbReference>
<reference evidence="9 10" key="1">
    <citation type="submission" date="2020-08" db="EMBL/GenBank/DDBJ databases">
        <title>Genomic Encyclopedia of Type Strains, Phase IV (KMG-V): Genome sequencing to study the core and pangenomes of soil and plant-associated prokaryotes.</title>
        <authorList>
            <person name="Whitman W."/>
        </authorList>
    </citation>
    <scope>NUCLEOTIDE SEQUENCE [LARGE SCALE GENOMIC DNA]</scope>
    <source>
        <strain evidence="9 10">MP601</strain>
    </source>
</reference>
<comment type="similarity">
    <text evidence="2">Belongs to the VirD4/TraG family.</text>
</comment>
<evidence type="ECO:0000256" key="3">
    <source>
        <dbReference type="ARBA" id="ARBA00022475"/>
    </source>
</evidence>
<dbReference type="InterPro" id="IPR025988">
    <property type="entry name" value="YWFCY_dom"/>
</dbReference>
<dbReference type="InterPro" id="IPR003688">
    <property type="entry name" value="TraG/VirD4"/>
</dbReference>
<keyword evidence="5 7" id="KW-1133">Transmembrane helix</keyword>
<keyword evidence="4 7" id="KW-0812">Transmembrane</keyword>